<dbReference type="EMBL" id="JAAQHG020000023">
    <property type="protein sequence ID" value="KAL1584771.1"/>
    <property type="molecule type" value="Genomic_DNA"/>
</dbReference>
<proteinExistence type="predicted"/>
<keyword evidence="1" id="KW-0812">Transmembrane</keyword>
<keyword evidence="1" id="KW-1133">Transmembrane helix</keyword>
<protein>
    <submittedName>
        <fullName evidence="2">Uncharacterized protein</fullName>
    </submittedName>
</protein>
<feature type="transmembrane region" description="Helical" evidence="1">
    <location>
        <begin position="110"/>
        <end position="131"/>
    </location>
</feature>
<dbReference type="RefSeq" id="XP_069227877.1">
    <property type="nucleotide sequence ID" value="XM_069375222.1"/>
</dbReference>
<dbReference type="Proteomes" id="UP000803884">
    <property type="component" value="Unassembled WGS sequence"/>
</dbReference>
<evidence type="ECO:0000313" key="3">
    <source>
        <dbReference type="Proteomes" id="UP000803884"/>
    </source>
</evidence>
<keyword evidence="3" id="KW-1185">Reference proteome</keyword>
<keyword evidence="1" id="KW-0472">Membrane</keyword>
<comment type="caution">
    <text evidence="2">The sequence shown here is derived from an EMBL/GenBank/DDBJ whole genome shotgun (WGS) entry which is preliminary data.</text>
</comment>
<accession>A0AB34KLU0</accession>
<evidence type="ECO:0000313" key="2">
    <source>
        <dbReference type="EMBL" id="KAL1584771.1"/>
    </source>
</evidence>
<evidence type="ECO:0000256" key="1">
    <source>
        <dbReference type="SAM" id="Phobius"/>
    </source>
</evidence>
<dbReference type="AlphaFoldDB" id="A0AB34KLU0"/>
<organism evidence="2 3">
    <name type="scientific">Cladosporium halotolerans</name>
    <dbReference type="NCBI Taxonomy" id="1052096"/>
    <lineage>
        <taxon>Eukaryota</taxon>
        <taxon>Fungi</taxon>
        <taxon>Dikarya</taxon>
        <taxon>Ascomycota</taxon>
        <taxon>Pezizomycotina</taxon>
        <taxon>Dothideomycetes</taxon>
        <taxon>Dothideomycetidae</taxon>
        <taxon>Cladosporiales</taxon>
        <taxon>Cladosporiaceae</taxon>
        <taxon>Cladosporium</taxon>
    </lineage>
</organism>
<gene>
    <name evidence="2" type="ORF">WHR41_06617</name>
</gene>
<sequence length="144" mass="16326">MPALQLPTREWIAKIEPKALETRTPNGKQSIDMRRATMIWIDEFDNPVELPTPPETITLSRKQRCRNQQGSAMSGWLTNGRLPPHRLGQSSTLVIDDCYTEGLVDGFDSVLMAAMLFAAIAIMAMGIVWWLKSWQARRKDVVKD</sequence>
<name>A0AB34KLU0_9PEZI</name>
<reference evidence="2 3" key="1">
    <citation type="journal article" date="2020" name="Microbiol. Resour. Announc.">
        <title>Draft Genome Sequence of a Cladosporium Species Isolated from the Mesophotic Ascidian Didemnum maculosum.</title>
        <authorList>
            <person name="Gioti A."/>
            <person name="Siaperas R."/>
            <person name="Nikolaivits E."/>
            <person name="Le Goff G."/>
            <person name="Ouazzani J."/>
            <person name="Kotoulas G."/>
            <person name="Topakas E."/>
        </authorList>
    </citation>
    <scope>NUCLEOTIDE SEQUENCE [LARGE SCALE GENOMIC DNA]</scope>
    <source>
        <strain evidence="2 3">TM138-S3</strain>
    </source>
</reference>
<dbReference type="GeneID" id="96008060"/>